<keyword evidence="2" id="KW-0813">Transport</keyword>
<evidence type="ECO:0000256" key="7">
    <source>
        <dbReference type="ARBA" id="ARBA00023136"/>
    </source>
</evidence>
<comment type="subcellular location">
    <subcellularLocation>
        <location evidence="1">Cell membrane</location>
        <topology evidence="1">Multi-pass membrane protein</topology>
    </subcellularLocation>
</comment>
<sequence length="497" mass="51827">MTQSSSHRRPSLFDALLPIVVLVALLAAAVYLFGDSASSGPNQIALLLCAGLASLIAFKNGMSWRDIETAMIKGISVALGAVLILLSVGALIGTWRLAGIVPSLIYFGLELMNPALFYAAACLICAIIALSIGSSWTVAATVGVALIGVANGLGLSLPVAAGAVVSGAYFGDKISPLSETTNLAPAVAGSDLFEHIRLMLWTTVPSIVIALLIFLFMGFNAEVAGDTVDRIRPLLAGLDNQFHISFLHLIPLLVLLVLALKRMPALPAIFLGALLGGVWALLFQPEAIAAQAGVAQADLAASLKVVWQTFYGGITVETGDGALNDLLSGGGMASMLNTVWLILCAMTFGAVMEHAGLLARLIEGLLAAVKGAAGLIAATLATCLGSNILTADQYISIIMPGRMFREAYEKEGLAPVNLSRALEDGGTITSPLIPWNTCGAYMQSVLLVPVTDYLFYAFFNLINPLLALVYAWLGIKVLRLTPPGAGGFPPGPSTKPQ</sequence>
<dbReference type="InterPro" id="IPR018461">
    <property type="entry name" value="Na/H_Antiport_NhaC-like_C"/>
</dbReference>
<keyword evidence="4" id="KW-1003">Cell membrane</keyword>
<keyword evidence="3" id="KW-0050">Antiport</keyword>
<feature type="transmembrane region" description="Helical" evidence="9">
    <location>
        <begin position="453"/>
        <end position="473"/>
    </location>
</feature>
<evidence type="ECO:0000256" key="3">
    <source>
        <dbReference type="ARBA" id="ARBA00022449"/>
    </source>
</evidence>
<evidence type="ECO:0000256" key="9">
    <source>
        <dbReference type="SAM" id="Phobius"/>
    </source>
</evidence>
<feature type="transmembrane region" description="Helical" evidence="9">
    <location>
        <begin position="12"/>
        <end position="34"/>
    </location>
</feature>
<comment type="similarity">
    <text evidence="8">Belongs to the NhaC Na(+)/H(+) (TC 2.A.35) antiporter family.</text>
</comment>
<name>A0ABR4WG10_9GAMM</name>
<dbReference type="NCBIfam" id="TIGR00931">
    <property type="entry name" value="antiport_nhaC"/>
    <property type="match status" value="1"/>
</dbReference>
<keyword evidence="7 9" id="KW-0472">Membrane</keyword>
<protein>
    <submittedName>
        <fullName evidence="11">Na+/H+ antiporter NhaC</fullName>
    </submittedName>
</protein>
<organism evidence="11 12">
    <name type="scientific">Alcanivorax jadensis T9</name>
    <dbReference type="NCBI Taxonomy" id="1177181"/>
    <lineage>
        <taxon>Bacteria</taxon>
        <taxon>Pseudomonadati</taxon>
        <taxon>Pseudomonadota</taxon>
        <taxon>Gammaproteobacteria</taxon>
        <taxon>Oceanospirillales</taxon>
        <taxon>Alcanivoracaceae</taxon>
        <taxon>Alcanivorax</taxon>
    </lineage>
</organism>
<feature type="transmembrane region" description="Helical" evidence="9">
    <location>
        <begin position="241"/>
        <end position="260"/>
    </location>
</feature>
<accession>A0ABR4WG10</accession>
<dbReference type="InterPro" id="IPR052180">
    <property type="entry name" value="NhaC_Na-H+_Antiporter"/>
</dbReference>
<feature type="transmembrane region" description="Helical" evidence="9">
    <location>
        <begin position="364"/>
        <end position="389"/>
    </location>
</feature>
<dbReference type="Proteomes" id="UP000029443">
    <property type="component" value="Unassembled WGS sequence"/>
</dbReference>
<evidence type="ECO:0000256" key="2">
    <source>
        <dbReference type="ARBA" id="ARBA00022448"/>
    </source>
</evidence>
<feature type="domain" description="Na+/H+ antiporter NhaC-like C-terminal" evidence="10">
    <location>
        <begin position="167"/>
        <end position="475"/>
    </location>
</feature>
<keyword evidence="5 9" id="KW-0812">Transmembrane</keyword>
<feature type="transmembrane region" description="Helical" evidence="9">
    <location>
        <begin position="265"/>
        <end position="283"/>
    </location>
</feature>
<dbReference type="PANTHER" id="PTHR33451">
    <property type="entry name" value="MALATE-2H(+)/NA(+)-LACTATE ANTIPORTER"/>
    <property type="match status" value="1"/>
</dbReference>
<feature type="transmembrane region" description="Helical" evidence="9">
    <location>
        <begin position="70"/>
        <end position="95"/>
    </location>
</feature>
<dbReference type="PANTHER" id="PTHR33451:SF3">
    <property type="entry name" value="MALATE-2H(+)_NA(+)-LACTATE ANTIPORTER"/>
    <property type="match status" value="1"/>
</dbReference>
<gene>
    <name evidence="11" type="ORF">T9A_00792</name>
</gene>
<dbReference type="RefSeq" id="WP_035245277.1">
    <property type="nucleotide sequence ID" value="NZ_ARXU01000002.1"/>
</dbReference>
<dbReference type="InterPro" id="IPR004770">
    <property type="entry name" value="Na/H_antiport_NhaC"/>
</dbReference>
<evidence type="ECO:0000256" key="5">
    <source>
        <dbReference type="ARBA" id="ARBA00022692"/>
    </source>
</evidence>
<feature type="transmembrane region" description="Helical" evidence="9">
    <location>
        <begin position="198"/>
        <end position="221"/>
    </location>
</feature>
<evidence type="ECO:0000256" key="8">
    <source>
        <dbReference type="ARBA" id="ARBA00038435"/>
    </source>
</evidence>
<evidence type="ECO:0000259" key="10">
    <source>
        <dbReference type="Pfam" id="PF03553"/>
    </source>
</evidence>
<evidence type="ECO:0000256" key="6">
    <source>
        <dbReference type="ARBA" id="ARBA00022989"/>
    </source>
</evidence>
<evidence type="ECO:0000256" key="4">
    <source>
        <dbReference type="ARBA" id="ARBA00022475"/>
    </source>
</evidence>
<feature type="transmembrane region" description="Helical" evidence="9">
    <location>
        <begin position="332"/>
        <end position="352"/>
    </location>
</feature>
<dbReference type="Pfam" id="PF03553">
    <property type="entry name" value="Na_H_antiporter"/>
    <property type="match status" value="1"/>
</dbReference>
<evidence type="ECO:0000256" key="1">
    <source>
        <dbReference type="ARBA" id="ARBA00004651"/>
    </source>
</evidence>
<evidence type="ECO:0000313" key="12">
    <source>
        <dbReference type="Proteomes" id="UP000029443"/>
    </source>
</evidence>
<dbReference type="EMBL" id="ARXU01000002">
    <property type="protein sequence ID" value="KGD62501.1"/>
    <property type="molecule type" value="Genomic_DNA"/>
</dbReference>
<evidence type="ECO:0000313" key="11">
    <source>
        <dbReference type="EMBL" id="KGD62501.1"/>
    </source>
</evidence>
<comment type="caution">
    <text evidence="11">The sequence shown here is derived from an EMBL/GenBank/DDBJ whole genome shotgun (WGS) entry which is preliminary data.</text>
</comment>
<proteinExistence type="inferred from homology"/>
<feature type="transmembrane region" description="Helical" evidence="9">
    <location>
        <begin position="40"/>
        <end position="58"/>
    </location>
</feature>
<keyword evidence="6 9" id="KW-1133">Transmembrane helix</keyword>
<keyword evidence="12" id="KW-1185">Reference proteome</keyword>
<feature type="transmembrane region" description="Helical" evidence="9">
    <location>
        <begin position="115"/>
        <end position="148"/>
    </location>
</feature>
<reference evidence="11 12" key="1">
    <citation type="submission" date="2012-09" db="EMBL/GenBank/DDBJ databases">
        <title>Genome Sequence of alkane-degrading Bacterium Alcanivorax jadensis T9.</title>
        <authorList>
            <person name="Lai Q."/>
            <person name="Shao Z."/>
        </authorList>
    </citation>
    <scope>NUCLEOTIDE SEQUENCE [LARGE SCALE GENOMIC DNA]</scope>
    <source>
        <strain evidence="11 12">T9</strain>
    </source>
</reference>